<feature type="region of interest" description="Disordered" evidence="3">
    <location>
        <begin position="1"/>
        <end position="80"/>
    </location>
</feature>
<dbReference type="AlphaFoldDB" id="A0A835Z225"/>
<keyword evidence="5" id="KW-1185">Reference proteome</keyword>
<reference evidence="4" key="1">
    <citation type="submission" date="2021-02" db="EMBL/GenBank/DDBJ databases">
        <title>First Annotated Genome of the Yellow-green Alga Tribonema minus.</title>
        <authorList>
            <person name="Mahan K.M."/>
        </authorList>
    </citation>
    <scope>NUCLEOTIDE SEQUENCE</scope>
    <source>
        <strain evidence="4">UTEX B ZZ1240</strain>
    </source>
</reference>
<organism evidence="4 5">
    <name type="scientific">Tribonema minus</name>
    <dbReference type="NCBI Taxonomy" id="303371"/>
    <lineage>
        <taxon>Eukaryota</taxon>
        <taxon>Sar</taxon>
        <taxon>Stramenopiles</taxon>
        <taxon>Ochrophyta</taxon>
        <taxon>PX clade</taxon>
        <taxon>Xanthophyceae</taxon>
        <taxon>Tribonematales</taxon>
        <taxon>Tribonemataceae</taxon>
        <taxon>Tribonema</taxon>
    </lineage>
</organism>
<evidence type="ECO:0008006" key="6">
    <source>
        <dbReference type="Google" id="ProtNLM"/>
    </source>
</evidence>
<dbReference type="InterPro" id="IPR011990">
    <property type="entry name" value="TPR-like_helical_dom_sf"/>
</dbReference>
<evidence type="ECO:0000256" key="1">
    <source>
        <dbReference type="ARBA" id="ARBA00022737"/>
    </source>
</evidence>
<dbReference type="Pfam" id="PF13812">
    <property type="entry name" value="PPR_3"/>
    <property type="match status" value="2"/>
</dbReference>
<feature type="repeat" description="PPR" evidence="2">
    <location>
        <begin position="171"/>
        <end position="205"/>
    </location>
</feature>
<dbReference type="PANTHER" id="PTHR47447:SF17">
    <property type="entry name" value="OS12G0638900 PROTEIN"/>
    <property type="match status" value="1"/>
</dbReference>
<protein>
    <recommendedName>
        <fullName evidence="6">Pentatricopeptide repeat-containing protein</fullName>
    </recommendedName>
</protein>
<proteinExistence type="predicted"/>
<dbReference type="EMBL" id="JAFCMP010000146">
    <property type="protein sequence ID" value="KAG5184993.1"/>
    <property type="molecule type" value="Genomic_DNA"/>
</dbReference>
<name>A0A835Z225_9STRA</name>
<gene>
    <name evidence="4" type="ORF">JKP88DRAFT_276922</name>
</gene>
<evidence type="ECO:0000313" key="5">
    <source>
        <dbReference type="Proteomes" id="UP000664859"/>
    </source>
</evidence>
<feature type="compositionally biased region" description="Gly residues" evidence="3">
    <location>
        <begin position="70"/>
        <end position="80"/>
    </location>
</feature>
<dbReference type="InterPro" id="IPR002885">
    <property type="entry name" value="PPR_rpt"/>
</dbReference>
<dbReference type="Proteomes" id="UP000664859">
    <property type="component" value="Unassembled WGS sequence"/>
</dbReference>
<dbReference type="PANTHER" id="PTHR47447">
    <property type="entry name" value="OS03G0856100 PROTEIN"/>
    <property type="match status" value="1"/>
</dbReference>
<evidence type="ECO:0000256" key="2">
    <source>
        <dbReference type="PROSITE-ProRule" id="PRU00708"/>
    </source>
</evidence>
<sequence length="597" mass="63398">MSTMASVPPKKATSAVDSKAEGVSSKASPAPPDKKQSSDSSNSTSGSGGGSKGTHSRGRRADGTSSSGGVSSGGVTHGGDAGQQELVRTALKQLTDAGLATSQDWARLVHAHVAARNTHDAELTLGEMVASGHKPEMTVCHAILRAKAKYLHRGGATVVLRRMEQSGTPPDLTAYNLALHTCCGSSAVLHADKILADMAAMGLAPNRHTFRGMLRACKQAQDCERALAVFRSVEAHYPVDVDADMWICLLDALSVCRQPQAVLTAAARMAERGLLPTAAIYVVIAKAHAELGDGAAAETALSSMRAAGLKVTEVALFKVAEGYAHGGHVDAAEQALEAAFRSSSTGAAATTAHMHAILAFMGACRRARDLPRALRWLRRLPSLGLAPSPRVVEVVVSVAHHAGDVAAADALWREAGGAAYFGLYKALVPPKERRGWIVLRDHPVRQPHAQSTALDLSNCDDVMMHVALRAEAERLRTQPPSATVCIYAYTPKSVGVKSVERAGVFHALDALEQLSRKLDAALVLEDVQKAEEFRKEFEWRTELLQACEPCLPAELVDLSEEMVTRLLDKIQEAGHRFGNVRISGTGDGSQNIELSNN</sequence>
<dbReference type="PROSITE" id="PS51375">
    <property type="entry name" value="PPR"/>
    <property type="match status" value="1"/>
</dbReference>
<dbReference type="OrthoDB" id="185373at2759"/>
<evidence type="ECO:0000313" key="4">
    <source>
        <dbReference type="EMBL" id="KAG5184993.1"/>
    </source>
</evidence>
<evidence type="ECO:0000256" key="3">
    <source>
        <dbReference type="SAM" id="MobiDB-lite"/>
    </source>
</evidence>
<comment type="caution">
    <text evidence="4">The sequence shown here is derived from an EMBL/GenBank/DDBJ whole genome shotgun (WGS) entry which is preliminary data.</text>
</comment>
<keyword evidence="1" id="KW-0677">Repeat</keyword>
<dbReference type="Gene3D" id="1.25.40.10">
    <property type="entry name" value="Tetratricopeptide repeat domain"/>
    <property type="match status" value="2"/>
</dbReference>
<accession>A0A835Z225</accession>